<organism evidence="2 3">
    <name type="scientific">Botrytis tulipae</name>
    <dbReference type="NCBI Taxonomy" id="87230"/>
    <lineage>
        <taxon>Eukaryota</taxon>
        <taxon>Fungi</taxon>
        <taxon>Dikarya</taxon>
        <taxon>Ascomycota</taxon>
        <taxon>Pezizomycotina</taxon>
        <taxon>Leotiomycetes</taxon>
        <taxon>Helotiales</taxon>
        <taxon>Sclerotiniaceae</taxon>
        <taxon>Botrytis</taxon>
    </lineage>
</organism>
<keyword evidence="3" id="KW-1185">Reference proteome</keyword>
<evidence type="ECO:0000256" key="1">
    <source>
        <dbReference type="SAM" id="MobiDB-lite"/>
    </source>
</evidence>
<reference evidence="2 3" key="1">
    <citation type="submission" date="2017-12" db="EMBL/GenBank/DDBJ databases">
        <title>Comparative genomics of Botrytis spp.</title>
        <authorList>
            <person name="Valero-Jimenez C.A."/>
            <person name="Tapia P."/>
            <person name="Veloso J."/>
            <person name="Silva-Moreno E."/>
            <person name="Staats M."/>
            <person name="Valdes J.H."/>
            <person name="Van Kan J.A.L."/>
        </authorList>
    </citation>
    <scope>NUCLEOTIDE SEQUENCE [LARGE SCALE GENOMIC DNA]</scope>
    <source>
        <strain evidence="2 3">Bt9001</strain>
    </source>
</reference>
<accession>A0A4Z1EXC0</accession>
<protein>
    <submittedName>
        <fullName evidence="2">Uncharacterized protein</fullName>
    </submittedName>
</protein>
<feature type="region of interest" description="Disordered" evidence="1">
    <location>
        <begin position="47"/>
        <end position="81"/>
    </location>
</feature>
<sequence length="231" mass="26721">MIKLREQSWDLVSHWTQWVYIPDLQHQAVSFSDNRITRVDHLLSSNLSNSSKHLPESEQEGSTPPRSTKQKHTEKKAHEQKNPIDEITACVLFRPHPENPTLPHSHPSQPPSIRISKSKLWSFSSLFSDLLERKQSGQLGDDDDNIVYDGTTTHQPKKYIDDHEINTTGLIHSYYSSFFEGHDEFSALSDDRVWNAFKHGLRLVEEGYLDGGLLSKRERMDLNLWVEYTNV</sequence>
<comment type="caution">
    <text evidence="2">The sequence shown here is derived from an EMBL/GenBank/DDBJ whole genome shotgun (WGS) entry which is preliminary data.</text>
</comment>
<dbReference type="EMBL" id="PQXH01000023">
    <property type="protein sequence ID" value="TGO16885.1"/>
    <property type="molecule type" value="Genomic_DNA"/>
</dbReference>
<proteinExistence type="predicted"/>
<evidence type="ECO:0000313" key="3">
    <source>
        <dbReference type="Proteomes" id="UP000297777"/>
    </source>
</evidence>
<name>A0A4Z1EXC0_9HELO</name>
<dbReference type="AlphaFoldDB" id="A0A4Z1EXC0"/>
<dbReference type="OrthoDB" id="3561935at2759"/>
<gene>
    <name evidence="2" type="ORF">BTUL_0023g00620</name>
</gene>
<dbReference type="Proteomes" id="UP000297777">
    <property type="component" value="Unassembled WGS sequence"/>
</dbReference>
<evidence type="ECO:0000313" key="2">
    <source>
        <dbReference type="EMBL" id="TGO16885.1"/>
    </source>
</evidence>